<dbReference type="RefSeq" id="WP_301131724.1">
    <property type="nucleotide sequence ID" value="NZ_JAUHPW010000003.1"/>
</dbReference>
<feature type="transmembrane region" description="Helical" evidence="1">
    <location>
        <begin position="287"/>
        <end position="312"/>
    </location>
</feature>
<gene>
    <name evidence="2" type="ORF">QQX09_05325</name>
</gene>
<feature type="transmembrane region" description="Helical" evidence="1">
    <location>
        <begin position="20"/>
        <end position="42"/>
    </location>
</feature>
<feature type="transmembrane region" description="Helical" evidence="1">
    <location>
        <begin position="318"/>
        <end position="338"/>
    </location>
</feature>
<evidence type="ECO:0000256" key="1">
    <source>
        <dbReference type="SAM" id="Phobius"/>
    </source>
</evidence>
<name>A0ABT8G823_9MICO</name>
<feature type="transmembrane region" description="Helical" evidence="1">
    <location>
        <begin position="195"/>
        <end position="219"/>
    </location>
</feature>
<feature type="transmembrane region" description="Helical" evidence="1">
    <location>
        <begin position="89"/>
        <end position="114"/>
    </location>
</feature>
<evidence type="ECO:0000313" key="2">
    <source>
        <dbReference type="EMBL" id="MDN4475278.1"/>
    </source>
</evidence>
<feature type="transmembrane region" description="Helical" evidence="1">
    <location>
        <begin position="256"/>
        <end position="275"/>
    </location>
</feature>
<reference evidence="2" key="1">
    <citation type="submission" date="2023-06" db="EMBL/GenBank/DDBJ databases">
        <title>Sysu t00192.</title>
        <authorList>
            <person name="Gao L."/>
            <person name="Fang B.-Z."/>
            <person name="Li W.-J."/>
        </authorList>
    </citation>
    <scope>NUCLEOTIDE SEQUENCE</scope>
    <source>
        <strain evidence="2">SYSU T00192</strain>
    </source>
</reference>
<keyword evidence="1" id="KW-0812">Transmembrane</keyword>
<feature type="transmembrane region" description="Helical" evidence="1">
    <location>
        <begin position="156"/>
        <end position="175"/>
    </location>
</feature>
<dbReference type="Proteomes" id="UP001172728">
    <property type="component" value="Unassembled WGS sequence"/>
</dbReference>
<comment type="caution">
    <text evidence="2">The sequence shown here is derived from an EMBL/GenBank/DDBJ whole genome shotgun (WGS) entry which is preliminary data.</text>
</comment>
<feature type="transmembrane region" description="Helical" evidence="1">
    <location>
        <begin position="231"/>
        <end position="250"/>
    </location>
</feature>
<organism evidence="2 3">
    <name type="scientific">Demequina litoralis</name>
    <dbReference type="NCBI Taxonomy" id="3051660"/>
    <lineage>
        <taxon>Bacteria</taxon>
        <taxon>Bacillati</taxon>
        <taxon>Actinomycetota</taxon>
        <taxon>Actinomycetes</taxon>
        <taxon>Micrococcales</taxon>
        <taxon>Demequinaceae</taxon>
        <taxon>Demequina</taxon>
    </lineage>
</organism>
<accession>A0ABT8G823</accession>
<dbReference type="EMBL" id="JAUHPW010000003">
    <property type="protein sequence ID" value="MDN4475278.1"/>
    <property type="molecule type" value="Genomic_DNA"/>
</dbReference>
<evidence type="ECO:0000313" key="3">
    <source>
        <dbReference type="Proteomes" id="UP001172728"/>
    </source>
</evidence>
<keyword evidence="1" id="KW-0472">Membrane</keyword>
<feature type="transmembrane region" description="Helical" evidence="1">
    <location>
        <begin position="54"/>
        <end position="77"/>
    </location>
</feature>
<dbReference type="Pfam" id="PF06197">
    <property type="entry name" value="DUF998"/>
    <property type="match status" value="1"/>
</dbReference>
<dbReference type="InterPro" id="IPR009339">
    <property type="entry name" value="DUF998"/>
</dbReference>
<protein>
    <submittedName>
        <fullName evidence="2">DUF998 domain-containing protein</fullName>
    </submittedName>
</protein>
<sequence length="344" mass="36236">MTDRTPRLPLRERAQTTLELTATGLGALAFGVVATIALPVFGFDEAPIAGPGSLGQYAAIASAVAAMLAFAAGRYVVHAQGRHRIAGTLDVIDIAALAFAHGIIALLSWTLTAVILSDAFIGATVFWLPIVALSGATAAVSAYVAFLSAAHMDAQLLAIVLAVFLVLGVLASMLTTSDPDWWKIHLSTLGISHDVSALAFNLTLIVAGFLVTILARAATRDIPTASEQGVGRVRLSLIVVGVFLGLVGVFHVDTHFWIHTFVASGMAVAFATLTFRLKMWVPGISRAFLPVGWGFVAVIVVTAVFFAVGYWSLTAVELVAGVLVFTWIILFLRQVGALDADTVR</sequence>
<keyword evidence="1" id="KW-1133">Transmembrane helix</keyword>
<proteinExistence type="predicted"/>
<feature type="transmembrane region" description="Helical" evidence="1">
    <location>
        <begin position="126"/>
        <end position="149"/>
    </location>
</feature>
<keyword evidence="3" id="KW-1185">Reference proteome</keyword>